<dbReference type="RefSeq" id="WP_014669200.1">
    <property type="nucleotide sequence ID" value="NZ_KQ948375.1"/>
</dbReference>
<dbReference type="InterPro" id="IPR011051">
    <property type="entry name" value="RmlC_Cupin_sf"/>
</dbReference>
<keyword evidence="3" id="KW-1185">Reference proteome</keyword>
<sequence length="143" mass="15596">MSHHHEFDATRHIQNILTNSTLKMLEPDGTPLNGIEGVPGVSEIIDSGIEIGADRIIMQPGSAFELHTHPGAHILYVMRAAGFIHVDGVDYEMTEGDTVYVPAQFAHGVKTNPEVDEAFEILSFGVPHLPIDSSERMSVVTHS</sequence>
<name>A0A101PR33_STRCK</name>
<dbReference type="Pfam" id="PF07883">
    <property type="entry name" value="Cupin_2"/>
    <property type="match status" value="1"/>
</dbReference>
<dbReference type="SUPFAM" id="SSF51182">
    <property type="entry name" value="RmlC-like cupins"/>
    <property type="match status" value="1"/>
</dbReference>
<proteinExistence type="predicted"/>
<dbReference type="InterPro" id="IPR013096">
    <property type="entry name" value="Cupin_2"/>
</dbReference>
<dbReference type="EMBL" id="LMWP01000062">
    <property type="protein sequence ID" value="KUN16131.1"/>
    <property type="molecule type" value="Genomic_DNA"/>
</dbReference>
<dbReference type="SMART" id="SM00835">
    <property type="entry name" value="Cupin_1"/>
    <property type="match status" value="1"/>
</dbReference>
<dbReference type="Gene3D" id="2.60.120.10">
    <property type="entry name" value="Jelly Rolls"/>
    <property type="match status" value="1"/>
</dbReference>
<accession>A0A101PR33</accession>
<evidence type="ECO:0000313" key="3">
    <source>
        <dbReference type="Proteomes" id="UP000053398"/>
    </source>
</evidence>
<dbReference type="PANTHER" id="PTHR37694">
    <property type="entry name" value="SLR8022 PROTEIN"/>
    <property type="match status" value="1"/>
</dbReference>
<feature type="domain" description="Cupin type-1" evidence="1">
    <location>
        <begin position="22"/>
        <end position="137"/>
    </location>
</feature>
<evidence type="ECO:0000259" key="1">
    <source>
        <dbReference type="SMART" id="SM00835"/>
    </source>
</evidence>
<evidence type="ECO:0000313" key="2">
    <source>
        <dbReference type="EMBL" id="KUN16131.1"/>
    </source>
</evidence>
<reference evidence="2 3" key="1">
    <citation type="submission" date="2015-10" db="EMBL/GenBank/DDBJ databases">
        <title>Draft genome sequence of Streptomyces corchorusii DSM 40340, type strain for the species Streptomyces corchorusii.</title>
        <authorList>
            <person name="Ruckert C."/>
            <person name="Winkler A."/>
            <person name="Kalinowski J."/>
            <person name="Kampfer P."/>
            <person name="Glaeser S."/>
        </authorList>
    </citation>
    <scope>NUCLEOTIDE SEQUENCE [LARGE SCALE GENOMIC DNA]</scope>
    <source>
        <strain evidence="2 3">DSM 40340</strain>
    </source>
</reference>
<dbReference type="InterPro" id="IPR014710">
    <property type="entry name" value="RmlC-like_jellyroll"/>
</dbReference>
<dbReference type="InterPro" id="IPR006045">
    <property type="entry name" value="Cupin_1"/>
</dbReference>
<dbReference type="AlphaFoldDB" id="A0A101PR33"/>
<protein>
    <recommendedName>
        <fullName evidence="1">Cupin type-1 domain-containing protein</fullName>
    </recommendedName>
</protein>
<gene>
    <name evidence="2" type="ORF">AQJ11_40685</name>
</gene>
<dbReference type="PANTHER" id="PTHR37694:SF1">
    <property type="entry name" value="SLR8022 PROTEIN"/>
    <property type="match status" value="1"/>
</dbReference>
<comment type="caution">
    <text evidence="2">The sequence shown here is derived from an EMBL/GenBank/DDBJ whole genome shotgun (WGS) entry which is preliminary data.</text>
</comment>
<organism evidence="2 3">
    <name type="scientific">Streptomyces corchorusii</name>
    <name type="common">Streptomyces chibaensis</name>
    <dbReference type="NCBI Taxonomy" id="1903"/>
    <lineage>
        <taxon>Bacteria</taxon>
        <taxon>Bacillati</taxon>
        <taxon>Actinomycetota</taxon>
        <taxon>Actinomycetes</taxon>
        <taxon>Kitasatosporales</taxon>
        <taxon>Streptomycetaceae</taxon>
        <taxon>Streptomyces</taxon>
    </lineage>
</organism>
<dbReference type="Proteomes" id="UP000053398">
    <property type="component" value="Unassembled WGS sequence"/>
</dbReference>